<dbReference type="EMBL" id="KQ972006">
    <property type="protein sequence ID" value="KYB24668.1"/>
    <property type="molecule type" value="Genomic_DNA"/>
</dbReference>
<reference evidence="2 3" key="2">
    <citation type="journal article" date="2010" name="Nucleic Acids Res.">
        <title>BeetleBase in 2010: revisions to provide comprehensive genomic information for Tribolium castaneum.</title>
        <authorList>
            <person name="Kim H.S."/>
            <person name="Murphy T."/>
            <person name="Xia J."/>
            <person name="Caragea D."/>
            <person name="Park Y."/>
            <person name="Beeman R.W."/>
            <person name="Lorenzen M.D."/>
            <person name="Butcher S."/>
            <person name="Manak J.R."/>
            <person name="Brown S.J."/>
        </authorList>
    </citation>
    <scope>NUCLEOTIDE SEQUENCE [LARGE SCALE GENOMIC DNA]</scope>
    <source>
        <strain evidence="2 3">Georgia GA2</strain>
    </source>
</reference>
<feature type="compositionally biased region" description="Basic residues" evidence="1">
    <location>
        <begin position="50"/>
        <end position="60"/>
    </location>
</feature>
<accession>A0A139W9T8</accession>
<evidence type="ECO:0000313" key="2">
    <source>
        <dbReference type="EMBL" id="KYB24668.1"/>
    </source>
</evidence>
<name>A0A139W9T8_TRICA</name>
<proteinExistence type="predicted"/>
<keyword evidence="3" id="KW-1185">Reference proteome</keyword>
<organism evidence="2 3">
    <name type="scientific">Tribolium castaneum</name>
    <name type="common">Red flour beetle</name>
    <dbReference type="NCBI Taxonomy" id="7070"/>
    <lineage>
        <taxon>Eukaryota</taxon>
        <taxon>Metazoa</taxon>
        <taxon>Ecdysozoa</taxon>
        <taxon>Arthropoda</taxon>
        <taxon>Hexapoda</taxon>
        <taxon>Insecta</taxon>
        <taxon>Pterygota</taxon>
        <taxon>Neoptera</taxon>
        <taxon>Endopterygota</taxon>
        <taxon>Coleoptera</taxon>
        <taxon>Polyphaga</taxon>
        <taxon>Cucujiformia</taxon>
        <taxon>Tenebrionidae</taxon>
        <taxon>Tenebrionidae incertae sedis</taxon>
        <taxon>Tribolium</taxon>
    </lineage>
</organism>
<evidence type="ECO:0000256" key="1">
    <source>
        <dbReference type="SAM" id="MobiDB-lite"/>
    </source>
</evidence>
<dbReference type="AlphaFoldDB" id="A0A139W9T8"/>
<feature type="region of interest" description="Disordered" evidence="1">
    <location>
        <begin position="1"/>
        <end position="155"/>
    </location>
</feature>
<evidence type="ECO:0000313" key="3">
    <source>
        <dbReference type="Proteomes" id="UP000007266"/>
    </source>
</evidence>
<gene>
    <name evidence="2" type="primary">AUGUSTUS-3.0.2_31946</name>
    <name evidence="2" type="ORF">TcasGA2_TC031946</name>
</gene>
<feature type="compositionally biased region" description="Basic residues" evidence="1">
    <location>
        <begin position="81"/>
        <end position="91"/>
    </location>
</feature>
<feature type="compositionally biased region" description="Polar residues" evidence="1">
    <location>
        <begin position="1"/>
        <end position="13"/>
    </location>
</feature>
<protein>
    <submittedName>
        <fullName evidence="2">Uncharacterized protein</fullName>
    </submittedName>
</protein>
<reference evidence="2 3" key="1">
    <citation type="journal article" date="2008" name="Nature">
        <title>The genome of the model beetle and pest Tribolium castaneum.</title>
        <authorList>
            <consortium name="Tribolium Genome Sequencing Consortium"/>
            <person name="Richards S."/>
            <person name="Gibbs R.A."/>
            <person name="Weinstock G.M."/>
            <person name="Brown S.J."/>
            <person name="Denell R."/>
            <person name="Beeman R.W."/>
            <person name="Gibbs R."/>
            <person name="Beeman R.W."/>
            <person name="Brown S.J."/>
            <person name="Bucher G."/>
            <person name="Friedrich M."/>
            <person name="Grimmelikhuijzen C.J."/>
            <person name="Klingler M."/>
            <person name="Lorenzen M."/>
            <person name="Richards S."/>
            <person name="Roth S."/>
            <person name="Schroder R."/>
            <person name="Tautz D."/>
            <person name="Zdobnov E.M."/>
            <person name="Muzny D."/>
            <person name="Gibbs R.A."/>
            <person name="Weinstock G.M."/>
            <person name="Attaway T."/>
            <person name="Bell S."/>
            <person name="Buhay C.J."/>
            <person name="Chandrabose M.N."/>
            <person name="Chavez D."/>
            <person name="Clerk-Blankenburg K.P."/>
            <person name="Cree A."/>
            <person name="Dao M."/>
            <person name="Davis C."/>
            <person name="Chacko J."/>
            <person name="Dinh H."/>
            <person name="Dugan-Rocha S."/>
            <person name="Fowler G."/>
            <person name="Garner T.T."/>
            <person name="Garnes J."/>
            <person name="Gnirke A."/>
            <person name="Hawes A."/>
            <person name="Hernandez J."/>
            <person name="Hines S."/>
            <person name="Holder M."/>
            <person name="Hume J."/>
            <person name="Jhangiani S.N."/>
            <person name="Joshi V."/>
            <person name="Khan Z.M."/>
            <person name="Jackson L."/>
            <person name="Kovar C."/>
            <person name="Kowis A."/>
            <person name="Lee S."/>
            <person name="Lewis L.R."/>
            <person name="Margolis J."/>
            <person name="Morgan M."/>
            <person name="Nazareth L.V."/>
            <person name="Nguyen N."/>
            <person name="Okwuonu G."/>
            <person name="Parker D."/>
            <person name="Richards S."/>
            <person name="Ruiz S.J."/>
            <person name="Santibanez J."/>
            <person name="Savard J."/>
            <person name="Scherer S.E."/>
            <person name="Schneider B."/>
            <person name="Sodergren E."/>
            <person name="Tautz D."/>
            <person name="Vattahil S."/>
            <person name="Villasana D."/>
            <person name="White C.S."/>
            <person name="Wright R."/>
            <person name="Park Y."/>
            <person name="Beeman R.W."/>
            <person name="Lord J."/>
            <person name="Oppert B."/>
            <person name="Lorenzen M."/>
            <person name="Brown S."/>
            <person name="Wang L."/>
            <person name="Savard J."/>
            <person name="Tautz D."/>
            <person name="Richards S."/>
            <person name="Weinstock G."/>
            <person name="Gibbs R.A."/>
            <person name="Liu Y."/>
            <person name="Worley K."/>
            <person name="Weinstock G."/>
            <person name="Elsik C.G."/>
            <person name="Reese J.T."/>
            <person name="Elhaik E."/>
            <person name="Landan G."/>
            <person name="Graur D."/>
            <person name="Arensburger P."/>
            <person name="Atkinson P."/>
            <person name="Beeman R.W."/>
            <person name="Beidler J."/>
            <person name="Brown S.J."/>
            <person name="Demuth J.P."/>
            <person name="Drury D.W."/>
            <person name="Du Y.Z."/>
            <person name="Fujiwara H."/>
            <person name="Lorenzen M."/>
            <person name="Maselli V."/>
            <person name="Osanai M."/>
            <person name="Park Y."/>
            <person name="Robertson H.M."/>
            <person name="Tu Z."/>
            <person name="Wang J.J."/>
            <person name="Wang S."/>
            <person name="Richards S."/>
            <person name="Song H."/>
            <person name="Zhang L."/>
            <person name="Sodergren E."/>
            <person name="Werner D."/>
            <person name="Stanke M."/>
            <person name="Morgenstern B."/>
            <person name="Solovyev V."/>
            <person name="Kosarev P."/>
            <person name="Brown G."/>
            <person name="Chen H.C."/>
            <person name="Ermolaeva O."/>
            <person name="Hlavina W."/>
            <person name="Kapustin Y."/>
            <person name="Kiryutin B."/>
            <person name="Kitts P."/>
            <person name="Maglott D."/>
            <person name="Pruitt K."/>
            <person name="Sapojnikov V."/>
            <person name="Souvorov A."/>
            <person name="Mackey A.J."/>
            <person name="Waterhouse R.M."/>
            <person name="Wyder S."/>
            <person name="Zdobnov E.M."/>
            <person name="Zdobnov E.M."/>
            <person name="Wyder S."/>
            <person name="Kriventseva E.V."/>
            <person name="Kadowaki T."/>
            <person name="Bork P."/>
            <person name="Aranda M."/>
            <person name="Bao R."/>
            <person name="Beermann A."/>
            <person name="Berns N."/>
            <person name="Bolognesi R."/>
            <person name="Bonneton F."/>
            <person name="Bopp D."/>
            <person name="Brown S.J."/>
            <person name="Bucher G."/>
            <person name="Butts T."/>
            <person name="Chaumot A."/>
            <person name="Denell R.E."/>
            <person name="Ferrier D.E."/>
            <person name="Friedrich M."/>
            <person name="Gordon C.M."/>
            <person name="Jindra M."/>
            <person name="Klingler M."/>
            <person name="Lan Q."/>
            <person name="Lattorff H.M."/>
            <person name="Laudet V."/>
            <person name="von Levetsow C."/>
            <person name="Liu Z."/>
            <person name="Lutz R."/>
            <person name="Lynch J.A."/>
            <person name="da Fonseca R.N."/>
            <person name="Posnien N."/>
            <person name="Reuter R."/>
            <person name="Roth S."/>
            <person name="Savard J."/>
            <person name="Schinko J.B."/>
            <person name="Schmitt C."/>
            <person name="Schoppmeier M."/>
            <person name="Schroder R."/>
            <person name="Shippy T.D."/>
            <person name="Simonnet F."/>
            <person name="Marques-Souza H."/>
            <person name="Tautz D."/>
            <person name="Tomoyasu Y."/>
            <person name="Trauner J."/>
            <person name="Van der Zee M."/>
            <person name="Vervoort M."/>
            <person name="Wittkopp N."/>
            <person name="Wimmer E.A."/>
            <person name="Yang X."/>
            <person name="Jones A.K."/>
            <person name="Sattelle D.B."/>
            <person name="Ebert P.R."/>
            <person name="Nelson D."/>
            <person name="Scott J.G."/>
            <person name="Beeman R.W."/>
            <person name="Muthukrishnan S."/>
            <person name="Kramer K.J."/>
            <person name="Arakane Y."/>
            <person name="Beeman R.W."/>
            <person name="Zhu Q."/>
            <person name="Hogenkamp D."/>
            <person name="Dixit R."/>
            <person name="Oppert B."/>
            <person name="Jiang H."/>
            <person name="Zou Z."/>
            <person name="Marshall J."/>
            <person name="Elpidina E."/>
            <person name="Vinokurov K."/>
            <person name="Oppert C."/>
            <person name="Zou Z."/>
            <person name="Evans J."/>
            <person name="Lu Z."/>
            <person name="Zhao P."/>
            <person name="Sumathipala N."/>
            <person name="Altincicek B."/>
            <person name="Vilcinskas A."/>
            <person name="Williams M."/>
            <person name="Hultmark D."/>
            <person name="Hetru C."/>
            <person name="Jiang H."/>
            <person name="Grimmelikhuijzen C.J."/>
            <person name="Hauser F."/>
            <person name="Cazzamali G."/>
            <person name="Williamson M."/>
            <person name="Park Y."/>
            <person name="Li B."/>
            <person name="Tanaka Y."/>
            <person name="Predel R."/>
            <person name="Neupert S."/>
            <person name="Schachtner J."/>
            <person name="Verleyen P."/>
            <person name="Raible F."/>
            <person name="Bork P."/>
            <person name="Friedrich M."/>
            <person name="Walden K.K."/>
            <person name="Robertson H.M."/>
            <person name="Angeli S."/>
            <person name="Foret S."/>
            <person name="Bucher G."/>
            <person name="Schuetz S."/>
            <person name="Maleszka R."/>
            <person name="Wimmer E.A."/>
            <person name="Beeman R.W."/>
            <person name="Lorenzen M."/>
            <person name="Tomoyasu Y."/>
            <person name="Miller S.C."/>
            <person name="Grossmann D."/>
            <person name="Bucher G."/>
        </authorList>
    </citation>
    <scope>NUCLEOTIDE SEQUENCE [LARGE SCALE GENOMIC DNA]</scope>
    <source>
        <strain evidence="2 3">Georgia GA2</strain>
    </source>
</reference>
<sequence>MFSTTGRTFSQPTGPMHQHREGHRRHFPEGLRKRTRRHKESEKDKNPQGLRRKSGIRKNFGKGANPQGLQGKTEAILQQRRSVHKGLRRKENHFPSSGKKRKRHRDFQKGILQSGEYHDQDEGKAENTATAGRRNRDLFAIRGASYTKRRKPPTN</sequence>
<feature type="compositionally biased region" description="Basic and acidic residues" evidence="1">
    <location>
        <begin position="116"/>
        <end position="125"/>
    </location>
</feature>
<dbReference type="InParanoid" id="A0A139W9T8"/>
<dbReference type="Proteomes" id="UP000007266">
    <property type="component" value="Unassembled WGS sequence"/>
</dbReference>